<dbReference type="SMART" id="SM00451">
    <property type="entry name" value="ZnF_U1"/>
    <property type="match status" value="3"/>
</dbReference>
<dbReference type="InterPro" id="IPR036236">
    <property type="entry name" value="Znf_C2H2_sf"/>
</dbReference>
<dbReference type="GO" id="GO:0003676">
    <property type="term" value="F:nucleic acid binding"/>
    <property type="evidence" value="ECO:0007669"/>
    <property type="project" value="InterPro"/>
</dbReference>
<dbReference type="PANTHER" id="PTHR46144:SF6">
    <property type="entry name" value="C2H2-TYPE DOMAIN-CONTAINING PROTEIN"/>
    <property type="match status" value="1"/>
</dbReference>
<dbReference type="GO" id="GO:0005634">
    <property type="term" value="C:nucleus"/>
    <property type="evidence" value="ECO:0007669"/>
    <property type="project" value="UniProtKB-SubCell"/>
</dbReference>
<feature type="domain" description="C2H2-type" evidence="8">
    <location>
        <begin position="147"/>
        <end position="169"/>
    </location>
</feature>
<dbReference type="PROSITE" id="PS00028">
    <property type="entry name" value="ZINC_FINGER_C2H2_1"/>
    <property type="match status" value="2"/>
</dbReference>
<evidence type="ECO:0000256" key="1">
    <source>
        <dbReference type="ARBA" id="ARBA00004123"/>
    </source>
</evidence>
<dbReference type="EMBL" id="CAXLJL010000156">
    <property type="protein sequence ID" value="CAL5133367.1"/>
    <property type="molecule type" value="Genomic_DNA"/>
</dbReference>
<dbReference type="Pfam" id="PF12171">
    <property type="entry name" value="zf-C2H2_jaz"/>
    <property type="match status" value="2"/>
</dbReference>
<evidence type="ECO:0000313" key="10">
    <source>
        <dbReference type="Proteomes" id="UP001497525"/>
    </source>
</evidence>
<sequence length="328" mass="36880">MCAGQCTGPSVHSMRGYLSYRDNCFPHEQFRTFKSSCTRNSSKPTDHYNYIVSDTPYGESYLCTVCNVTCTGRIPYEQHVYGAQHKKNCSKKVSLMCDLCSILFNSAEAYEAHMSGSKHKRKVKQDMITQAKSAGLPDEDCSEVFKCVVCDLVCSSDEQLQDHLKGKKHTKRLKEKQLSWEVDSQTESNRSVPSSSPKSVGSFTSHPPATPVQSSVVDKFERISITPPSEHIYITSRVMDLEAAISKTVFHTLQLPACYHAPVSAADEHYSSCIKSVTKYSEILESQTFCTHSNCVISRALKFYEMSLRCIQDSVPNQTQNKINYHQT</sequence>
<keyword evidence="5" id="KW-0862">Zinc</keyword>
<evidence type="ECO:0000256" key="6">
    <source>
        <dbReference type="ARBA" id="ARBA00023242"/>
    </source>
</evidence>
<name>A0AAV2TAT7_CALDB</name>
<dbReference type="InterPro" id="IPR003604">
    <property type="entry name" value="Matrin/U1-like-C_Znf_C2H2"/>
</dbReference>
<evidence type="ECO:0000256" key="5">
    <source>
        <dbReference type="ARBA" id="ARBA00022833"/>
    </source>
</evidence>
<evidence type="ECO:0000313" key="9">
    <source>
        <dbReference type="EMBL" id="CAL5133367.1"/>
    </source>
</evidence>
<dbReference type="SMART" id="SM00355">
    <property type="entry name" value="ZnF_C2H2"/>
    <property type="match status" value="3"/>
</dbReference>
<reference evidence="9" key="1">
    <citation type="submission" date="2024-06" db="EMBL/GenBank/DDBJ databases">
        <authorList>
            <person name="Liu X."/>
            <person name="Lenzi L."/>
            <person name="Haldenby T S."/>
            <person name="Uol C."/>
        </authorList>
    </citation>
    <scope>NUCLEOTIDE SEQUENCE</scope>
</reference>
<dbReference type="SUPFAM" id="SSF57667">
    <property type="entry name" value="beta-beta-alpha zinc fingers"/>
    <property type="match status" value="3"/>
</dbReference>
<gene>
    <name evidence="9" type="ORF">CDAUBV1_LOCUS6615</name>
</gene>
<evidence type="ECO:0000256" key="4">
    <source>
        <dbReference type="ARBA" id="ARBA00022771"/>
    </source>
</evidence>
<feature type="region of interest" description="Disordered" evidence="7">
    <location>
        <begin position="179"/>
        <end position="214"/>
    </location>
</feature>
<keyword evidence="4" id="KW-0863">Zinc-finger</keyword>
<dbReference type="Proteomes" id="UP001497525">
    <property type="component" value="Unassembled WGS sequence"/>
</dbReference>
<protein>
    <recommendedName>
        <fullName evidence="8">C2H2-type domain-containing protein</fullName>
    </recommendedName>
</protein>
<accession>A0AAV2TAT7</accession>
<comment type="caution">
    <text evidence="9">The sequence shown here is derived from an EMBL/GenBank/DDBJ whole genome shotgun (WGS) entry which is preliminary data.</text>
</comment>
<dbReference type="InterPro" id="IPR013087">
    <property type="entry name" value="Znf_C2H2_type"/>
</dbReference>
<keyword evidence="6" id="KW-0539">Nucleus</keyword>
<dbReference type="InterPro" id="IPR051868">
    <property type="entry name" value="ZN346_ZMAT4"/>
</dbReference>
<proteinExistence type="predicted"/>
<feature type="compositionally biased region" description="Low complexity" evidence="7">
    <location>
        <begin position="188"/>
        <end position="205"/>
    </location>
</feature>
<evidence type="ECO:0000256" key="3">
    <source>
        <dbReference type="ARBA" id="ARBA00022737"/>
    </source>
</evidence>
<comment type="subcellular location">
    <subcellularLocation>
        <location evidence="1">Nucleus</location>
    </subcellularLocation>
</comment>
<dbReference type="Pfam" id="PF12874">
    <property type="entry name" value="zf-met"/>
    <property type="match status" value="1"/>
</dbReference>
<organism evidence="9 10">
    <name type="scientific">Calicophoron daubneyi</name>
    <name type="common">Rumen fluke</name>
    <name type="synonym">Paramphistomum daubneyi</name>
    <dbReference type="NCBI Taxonomy" id="300641"/>
    <lineage>
        <taxon>Eukaryota</taxon>
        <taxon>Metazoa</taxon>
        <taxon>Spiralia</taxon>
        <taxon>Lophotrochozoa</taxon>
        <taxon>Platyhelminthes</taxon>
        <taxon>Trematoda</taxon>
        <taxon>Digenea</taxon>
        <taxon>Plagiorchiida</taxon>
        <taxon>Pronocephalata</taxon>
        <taxon>Paramphistomoidea</taxon>
        <taxon>Paramphistomidae</taxon>
        <taxon>Calicophoron</taxon>
    </lineage>
</organism>
<keyword evidence="3" id="KW-0677">Repeat</keyword>
<evidence type="ECO:0000256" key="7">
    <source>
        <dbReference type="SAM" id="MobiDB-lite"/>
    </source>
</evidence>
<dbReference type="Gene3D" id="3.30.160.60">
    <property type="entry name" value="Classic Zinc Finger"/>
    <property type="match status" value="3"/>
</dbReference>
<dbReference type="GO" id="GO:0008270">
    <property type="term" value="F:zinc ion binding"/>
    <property type="evidence" value="ECO:0007669"/>
    <property type="project" value="UniProtKB-KW"/>
</dbReference>
<evidence type="ECO:0000259" key="8">
    <source>
        <dbReference type="PROSITE" id="PS00028"/>
    </source>
</evidence>
<keyword evidence="2" id="KW-0479">Metal-binding</keyword>
<evidence type="ECO:0000256" key="2">
    <source>
        <dbReference type="ARBA" id="ARBA00022723"/>
    </source>
</evidence>
<dbReference type="PANTHER" id="PTHR46144">
    <property type="entry name" value="ZINC FINGER PROTEIN 385B-LIKE"/>
    <property type="match status" value="1"/>
</dbReference>
<dbReference type="AlphaFoldDB" id="A0AAV2TAT7"/>
<feature type="domain" description="C2H2-type" evidence="8">
    <location>
        <begin position="97"/>
        <end position="119"/>
    </location>
</feature>
<dbReference type="InterPro" id="IPR022755">
    <property type="entry name" value="Znf_C2H2_jaz"/>
</dbReference>